<feature type="region of interest" description="Disordered" evidence="1">
    <location>
        <begin position="347"/>
        <end position="376"/>
    </location>
</feature>
<evidence type="ECO:0000313" key="4">
    <source>
        <dbReference type="Proteomes" id="UP000008524"/>
    </source>
</evidence>
<proteinExistence type="predicted"/>
<dbReference type="GO" id="GO:0031981">
    <property type="term" value="C:nuclear lumen"/>
    <property type="evidence" value="ECO:0000314"/>
    <property type="project" value="GeneDB"/>
</dbReference>
<dbReference type="EMBL" id="AC159450">
    <property type="protein sequence ID" value="AAX70674.1"/>
    <property type="molecule type" value="Genomic_DNA"/>
</dbReference>
<evidence type="ECO:0000313" key="2">
    <source>
        <dbReference type="EMBL" id="AAX70674.1"/>
    </source>
</evidence>
<feature type="compositionally biased region" description="Polar residues" evidence="1">
    <location>
        <begin position="1041"/>
        <end position="1066"/>
    </location>
</feature>
<accession>Q57UP5</accession>
<dbReference type="RefSeq" id="XP_846038.1">
    <property type="nucleotide sequence ID" value="XM_840945.1"/>
</dbReference>
<feature type="region of interest" description="Disordered" evidence="1">
    <location>
        <begin position="596"/>
        <end position="648"/>
    </location>
</feature>
<dbReference type="GO" id="GO:0005730">
    <property type="term" value="C:nucleolus"/>
    <property type="evidence" value="ECO:0000314"/>
    <property type="project" value="GeneDB"/>
</dbReference>
<dbReference type="Proteomes" id="UP000008524">
    <property type="component" value="Chromosome 7"/>
</dbReference>
<dbReference type="InParanoid" id="Q57UP5"/>
<name>Q57UP5_TRYB2</name>
<reference evidence="2" key="3">
    <citation type="submission" date="2005-04" db="EMBL/GenBank/DDBJ databases">
        <title>.</title>
        <authorList>
            <person name="Ghedin E."/>
            <person name="Blandin G."/>
            <person name="Bartholomeu D."/>
            <person name="Caler E."/>
            <person name="Haas B."/>
            <person name="Hannick L."/>
            <person name="Shallom J."/>
            <person name="Hou L."/>
            <person name="Djikeng A."/>
            <person name="Feldblyum T."/>
            <person name="Hostetler J."/>
            <person name="Johnson J."/>
            <person name="Jones K."/>
            <person name="Koo H.L."/>
            <person name="Larkin C."/>
            <person name="Pai G."/>
            <person name="Peterson J."/>
            <person name="Khalak H.G."/>
            <person name="Salzberg S."/>
            <person name="Simpson A.J."/>
            <person name="Tallon L."/>
            <person name="Van Aken S."/>
            <person name="Wanless D."/>
            <person name="White O."/>
            <person name="Wortman J."/>
            <person name="Fraser C.M."/>
            <person name="El-Sayed N.M.A."/>
        </authorList>
    </citation>
    <scope>NUCLEOTIDE SEQUENCE</scope>
    <source>
        <strain evidence="2">GUTat10.1</strain>
    </source>
</reference>
<sequence length="1166" mass="129533">MCGTFCDVLEDPYTKDTWRLHDKMLYLVWWSHRPTSCTNCGTQDAWLPSEDSELKCWNCGTGAGTTADHDIVEERFDEANMSEEEEGGPDRSMVEGETSGGFATGDNNAVVATGGSAVSLYSFFYEWISVLQSTKQLSGIRLPKGECLSQVLRAAYDLAMLFVLPGTPGSGAMAMWGGALFLSLTLYRYAVPFPLFQLGGQLYDLRESPKASSDNRERIENLQWVDVELLSSLIGVVLPDFFESCSVGEQYMCNVMTVTAQFGVPSCIWHPRRISWYQDSILLMKKRRRLPTQTHGTPFPSEISPEHTAMIALLELARLFDSKPSSASVSARVGKWLDENGLYPQRTSYRSKECGDENLNDDNQQPNAAEAAGNASIPAAEEDTAWACGSLTTTSSPFAGAMHHVLQSPCANALLYMFAEVFSIPALELADMASSSGMYGGPVRTFEVLRDSACSGNYGLVPLSRRISPIVSPWTSVYFAIHSNDRLPFLAALQHVRSATSREKEIHFVRLIQAILRKHQSTRRYQFNYTINVKSEKSMSQIDGTYFLCYVAEQFAVFAAIGSAQRTLTFDSTNKSITFNSPQLRDVEVELIPEKRMSSSAKSEKPHEEASQASVGQSPHFRGHHHDKFQNNQYQSLPGAARPQSQRDAHRIHIKFSGPVIANVESSSAKCVIDCARQDLGSVQWQSVVRRLERCGRIRRRMRVPMLASRLDALASVRESTAMTSHPMNGSSTLGWRDTESLFGSTHHMLYVSQKYTATTLRREVQQDVLSLLRPSLVFGMSESRVVTMYAALIALLEITDRQLGSQARTSPRVPGGPPARTWLDELLSKEEWNFDDRPTQKTLNDTPSPPYPNRDTNGGGDAMVLPASTAAVQREQQDAKHRNSSDGQQRCPNGSRHSTQCNATTEAFPSYEEVLMGRVKMITNGAGGRNSGTRFLRFTKSQKQRRPCTEGSAGGVSVDNPSASAVDDPSNLNFTSFNLFKAEICRRRLYRLLCFIDEYKRKGHAELKRPPHEIRADTHMAVKAEDHKAFKREDSPPLYSAQTPNVCANRSPRHSFTSARKSNTPLLGPQPNKTTPTTPPRHATSPIVEPIKLPPQAEQSVWGCRSSGSSGHRNGDNTNHTHNRIYHTGVGDRPPQSRASSNDGGSIENRKPMGEWSSKKFRRTK</sequence>
<reference evidence="3 4" key="2">
    <citation type="journal article" date="2005" name="Science">
        <title>The genome of the African trypanosome Trypanosoma brucei.</title>
        <authorList>
            <person name="Berriman M."/>
            <person name="Ghedin E."/>
            <person name="Hertz-Fowler C."/>
            <person name="Blandin G."/>
            <person name="Renauld H."/>
            <person name="Bartholomeu D.C."/>
            <person name="Lennard N.J."/>
            <person name="Caler E."/>
            <person name="Hamlin N.E."/>
            <person name="Haas B."/>
            <person name="Bohme U."/>
            <person name="Hannick L."/>
            <person name="Aslett M.A."/>
            <person name="Shallom J."/>
            <person name="Marcello L."/>
            <person name="Hou L."/>
            <person name="Wickstead B."/>
            <person name="Alsmark U.C."/>
            <person name="Arrowsmith C."/>
            <person name="Atkin R.J."/>
            <person name="Barron A.J."/>
            <person name="Bringaud F."/>
            <person name="Brooks K."/>
            <person name="Carrington M."/>
            <person name="Cherevach I."/>
            <person name="Chillingworth T.J."/>
            <person name="Churcher C."/>
            <person name="Clark L.N."/>
            <person name="Corton C.H."/>
            <person name="Cronin A."/>
            <person name="Davies R.M."/>
            <person name="Doggett J."/>
            <person name="Djikeng A."/>
            <person name="Feldblyum T."/>
            <person name="Field M.C."/>
            <person name="Fraser A."/>
            <person name="Goodhead I."/>
            <person name="Hance Z."/>
            <person name="Harper D."/>
            <person name="Harris B.R."/>
            <person name="Hauser H."/>
            <person name="Hostetler J."/>
            <person name="Ivens A."/>
            <person name="Jagels K."/>
            <person name="Johnson D."/>
            <person name="Johnson J."/>
            <person name="Jones K."/>
            <person name="Kerhornou A.X."/>
            <person name="Koo H."/>
            <person name="Larke N."/>
            <person name="Landfear S."/>
            <person name="Larkin C."/>
            <person name="Leech V."/>
            <person name="Line A."/>
            <person name="Lord A."/>
            <person name="Macleod A."/>
            <person name="Mooney P.J."/>
            <person name="Moule S."/>
            <person name="Martin D.M."/>
            <person name="Morgan G.W."/>
            <person name="Mungall K."/>
            <person name="Norbertczak H."/>
            <person name="Ormond D."/>
            <person name="Pai G."/>
            <person name="Peacock C.S."/>
            <person name="Peterson J."/>
            <person name="Quail M.A."/>
            <person name="Rabbinowitsch E."/>
            <person name="Rajandream M.A."/>
            <person name="Reitter C."/>
            <person name="Salzberg S.L."/>
            <person name="Sanders M."/>
            <person name="Schobel S."/>
            <person name="Sharp S."/>
            <person name="Simmonds M."/>
            <person name="Simpson A.J."/>
            <person name="Tallon L."/>
            <person name="Turner C.M."/>
            <person name="Tait A."/>
            <person name="Tivey A.R."/>
            <person name="Van Aken S."/>
            <person name="Walker D."/>
            <person name="Wanless D."/>
            <person name="Wang S."/>
            <person name="White B."/>
            <person name="White O."/>
            <person name="Whitehead S."/>
            <person name="Woodward J."/>
            <person name="Wortman J."/>
            <person name="Adams M.D."/>
            <person name="Embley T.M."/>
            <person name="Gull K."/>
            <person name="Ullu E."/>
            <person name="Barry J.D."/>
            <person name="Fairlamb A.H."/>
            <person name="Opperdoes F."/>
            <person name="Barrell B.G."/>
            <person name="Donelson J.E."/>
            <person name="Hall N."/>
            <person name="Fraser C.M."/>
            <person name="Melville S.E."/>
            <person name="El-Sayed N.M."/>
        </authorList>
    </citation>
    <scope>NUCLEOTIDE SEQUENCE [LARGE SCALE GENOMIC DNA]</scope>
    <source>
        <strain evidence="3 4">927/4 GUTat10.1</strain>
    </source>
</reference>
<reference evidence="3" key="1">
    <citation type="journal article" date="2005" name="Science">
        <title>Comparative genomics of trypanosomatid parasitic protozoa.</title>
        <authorList>
            <person name="El-Sayed N.M."/>
            <person name="Myler P.J."/>
            <person name="Blandin G."/>
            <person name="Berriman M."/>
            <person name="Crabtree J."/>
            <person name="Aggarwal G."/>
            <person name="Caler E."/>
            <person name="Renauld H."/>
            <person name="Worthey E.A."/>
            <person name="Hertz-Fowler C."/>
            <person name="Ghedin E."/>
            <person name="Peacock C."/>
            <person name="Bartholomeu D.C."/>
            <person name="Haas B.J."/>
            <person name="Tran A.N."/>
            <person name="Wortman J.R."/>
            <person name="Alsmark U.C."/>
            <person name="Angiuoli S."/>
            <person name="Anupama A."/>
            <person name="Badger J."/>
            <person name="Bringaud F."/>
            <person name="Cadag E."/>
            <person name="Carlton J.M."/>
            <person name="Cerqueira G.C."/>
            <person name="Creasy T."/>
            <person name="Delcher A.L."/>
            <person name="Djikeng A."/>
            <person name="Embley T.M."/>
            <person name="Hauser C."/>
            <person name="Ivens A.C."/>
            <person name="Kummerfeld S.K."/>
            <person name="Pereira-Leal J.B."/>
            <person name="Nilsson D."/>
            <person name="Peterson J."/>
            <person name="Salzberg S.L."/>
            <person name="Shallom J."/>
            <person name="Silva J.C."/>
            <person name="Sundaram J."/>
            <person name="Westenberger S."/>
            <person name="White O."/>
            <person name="Melville S.E."/>
            <person name="Donelson J.E."/>
            <person name="Andersson B."/>
            <person name="Stuart K.D."/>
            <person name="Hall N."/>
        </authorList>
    </citation>
    <scope>NUCLEOTIDE SEQUENCE</scope>
    <source>
        <strain evidence="3">927/4 GUTat10.1</strain>
    </source>
</reference>
<evidence type="ECO:0000313" key="3">
    <source>
        <dbReference type="EMBL" id="AAZ12479.1"/>
    </source>
</evidence>
<dbReference type="OrthoDB" id="267223at2759"/>
<dbReference type="AlphaFoldDB" id="Q57UP5"/>
<dbReference type="GO" id="GO:0005634">
    <property type="term" value="C:nucleus"/>
    <property type="evidence" value="ECO:0000314"/>
    <property type="project" value="GeneDB"/>
</dbReference>
<feature type="compositionally biased region" description="Basic and acidic residues" evidence="1">
    <location>
        <begin position="596"/>
        <end position="610"/>
    </location>
</feature>
<dbReference type="eggNOG" id="ENOG502QU53">
    <property type="taxonomic scope" value="Eukaryota"/>
</dbReference>
<feature type="region of interest" description="Disordered" evidence="1">
    <location>
        <begin position="834"/>
        <end position="903"/>
    </location>
</feature>
<feature type="region of interest" description="Disordered" evidence="1">
    <location>
        <begin position="1029"/>
        <end position="1166"/>
    </location>
</feature>
<dbReference type="GO" id="GO:0005737">
    <property type="term" value="C:cytoplasm"/>
    <property type="evidence" value="ECO:0006056"/>
    <property type="project" value="Others"/>
</dbReference>
<dbReference type="EMBL" id="CP000070">
    <property type="protein sequence ID" value="AAZ12479.1"/>
    <property type="molecule type" value="Genomic_DNA"/>
</dbReference>
<dbReference type="OMA" id="FFYEWIA"/>
<feature type="region of interest" description="Disordered" evidence="1">
    <location>
        <begin position="941"/>
        <end position="963"/>
    </location>
</feature>
<dbReference type="PaxDb" id="5691-AAZ12479"/>
<accession>D6XIU6</accession>
<feature type="compositionally biased region" description="Polar residues" evidence="1">
    <location>
        <begin position="1107"/>
        <end position="1121"/>
    </location>
</feature>
<feature type="compositionally biased region" description="Polar residues" evidence="1">
    <location>
        <begin position="886"/>
        <end position="903"/>
    </location>
</feature>
<dbReference type="KEGG" id="tbr:Tb927.7.4150"/>
<feature type="compositionally biased region" description="Basic and acidic residues" evidence="1">
    <location>
        <begin position="876"/>
        <end position="885"/>
    </location>
</feature>
<organism evidence="2 4">
    <name type="scientific">Trypanosoma brucei brucei (strain 927/4 GUTat10.1)</name>
    <dbReference type="NCBI Taxonomy" id="185431"/>
    <lineage>
        <taxon>Eukaryota</taxon>
        <taxon>Discoba</taxon>
        <taxon>Euglenozoa</taxon>
        <taxon>Kinetoplastea</taxon>
        <taxon>Metakinetoplastina</taxon>
        <taxon>Trypanosomatida</taxon>
        <taxon>Trypanosomatidae</taxon>
        <taxon>Trypanosoma</taxon>
    </lineage>
</organism>
<protein>
    <submittedName>
        <fullName evidence="2">Uncharacterized protein</fullName>
    </submittedName>
</protein>
<gene>
    <name evidence="3" type="primary">Tb07.5F10.420</name>
    <name evidence="2" type="ORF">Tb927.7.4150</name>
</gene>
<keyword evidence="4" id="KW-1185">Reference proteome</keyword>
<reference evidence="3" key="4">
    <citation type="submission" date="2005-04" db="EMBL/GenBank/DDBJ databases">
        <title>Sequencing, closure, and annotation of Trypanosoma brucei chromosomes 2 through 8.</title>
        <authorList>
            <person name="Ghedin E."/>
            <person name="Blandin G."/>
            <person name="Bartholomeu D."/>
            <person name="Caler E."/>
            <person name="Haas B."/>
            <person name="Hannick L."/>
            <person name="Shallom J."/>
            <person name="Hou L."/>
            <person name="Djikeng A."/>
            <person name="Feldblyum T."/>
            <person name="Hostetler J."/>
            <person name="Johnson J."/>
            <person name="Jones K."/>
            <person name="Koo H.L."/>
            <person name="Larkin C."/>
            <person name="Pai G."/>
            <person name="Peterson J."/>
            <person name="Khalak H.G."/>
            <person name="Salzberg S."/>
            <person name="Simpson A.J."/>
            <person name="Tallon L."/>
            <person name="Van Aken S."/>
            <person name="Wanless D."/>
            <person name="White O."/>
            <person name="Wortman J."/>
            <person name="Fraser C.M."/>
            <person name="El-Sayed N.M.A."/>
        </authorList>
    </citation>
    <scope>NUCLEOTIDE SEQUENCE</scope>
    <source>
        <strain evidence="3">927/4 GUTat10.1</strain>
    </source>
</reference>
<dbReference type="GeneID" id="3658625"/>
<evidence type="ECO:0000256" key="1">
    <source>
        <dbReference type="SAM" id="MobiDB-lite"/>
    </source>
</evidence>